<dbReference type="Pfam" id="PF00581">
    <property type="entry name" value="Rhodanese"/>
    <property type="match status" value="1"/>
</dbReference>
<dbReference type="Proteomes" id="UP000274756">
    <property type="component" value="Unassembled WGS sequence"/>
</dbReference>
<dbReference type="AlphaFoldDB" id="A0A0N4U4M4"/>
<reference evidence="7" key="1">
    <citation type="submission" date="2016-04" db="UniProtKB">
        <authorList>
            <consortium name="WormBaseParasite"/>
        </authorList>
    </citation>
    <scope>IDENTIFICATION</scope>
</reference>
<evidence type="ECO:0000313" key="7">
    <source>
        <dbReference type="WBParaSite" id="DME_0000174201-mRNA-1"/>
    </source>
</evidence>
<accession>A0A0N4U4M4</accession>
<dbReference type="PANTHER" id="PTHR11364">
    <property type="entry name" value="THIOSULFATE SULFERTANSFERASE"/>
    <property type="match status" value="1"/>
</dbReference>
<feature type="domain" description="Rhodanese" evidence="3">
    <location>
        <begin position="122"/>
        <end position="169"/>
    </location>
</feature>
<evidence type="ECO:0000313" key="5">
    <source>
        <dbReference type="Proteomes" id="UP000038040"/>
    </source>
</evidence>
<proteinExistence type="predicted"/>
<dbReference type="GO" id="GO:0005739">
    <property type="term" value="C:mitochondrion"/>
    <property type="evidence" value="ECO:0007669"/>
    <property type="project" value="TreeGrafter"/>
</dbReference>
<sequence>MILVIRYQFRAWKTYKSAHIPEAIHVDLNVATYPGEFDQYMHYPPKIFEEYVRILGINVDDYLILYDRGPLGGMMFASRIAWLFKAYDHENLSILDGGLKAWQKFGGELSSRLNLCGYKGKKPVVTFCMRGLQASMVAYALEYANQKIQPKVYSGSLKEIELRAPELISDGSLSVHS</sequence>
<evidence type="ECO:0000313" key="6">
    <source>
        <dbReference type="Proteomes" id="UP000274756"/>
    </source>
</evidence>
<dbReference type="STRING" id="318479.A0A0N4U4M4"/>
<dbReference type="OrthoDB" id="270167at2759"/>
<dbReference type="EMBL" id="UYYG01001154">
    <property type="protein sequence ID" value="VDN56129.1"/>
    <property type="molecule type" value="Genomic_DNA"/>
</dbReference>
<keyword evidence="2" id="KW-0677">Repeat</keyword>
<name>A0A0N4U4M4_DRAME</name>
<dbReference type="InterPro" id="IPR001763">
    <property type="entry name" value="Rhodanese-like_dom"/>
</dbReference>
<gene>
    <name evidence="4" type="ORF">DME_LOCUS6102</name>
</gene>
<dbReference type="SUPFAM" id="SSF52821">
    <property type="entry name" value="Rhodanese/Cell cycle control phosphatase"/>
    <property type="match status" value="1"/>
</dbReference>
<dbReference type="Gene3D" id="3.40.250.10">
    <property type="entry name" value="Rhodanese-like domain"/>
    <property type="match status" value="2"/>
</dbReference>
<dbReference type="WBParaSite" id="DME_0000174201-mRNA-1">
    <property type="protein sequence ID" value="DME_0000174201-mRNA-1"/>
    <property type="gene ID" value="DME_0000174201"/>
</dbReference>
<dbReference type="SMART" id="SM00450">
    <property type="entry name" value="RHOD"/>
    <property type="match status" value="1"/>
</dbReference>
<dbReference type="InterPro" id="IPR036873">
    <property type="entry name" value="Rhodanese-like_dom_sf"/>
</dbReference>
<evidence type="ECO:0000259" key="3">
    <source>
        <dbReference type="PROSITE" id="PS50206"/>
    </source>
</evidence>
<dbReference type="InterPro" id="IPR045078">
    <property type="entry name" value="TST/MPST-like"/>
</dbReference>
<dbReference type="CDD" id="cd01448">
    <property type="entry name" value="TST_Repeat_1"/>
    <property type="match status" value="1"/>
</dbReference>
<feature type="domain" description="Rhodanese" evidence="3">
    <location>
        <begin position="15"/>
        <end position="111"/>
    </location>
</feature>
<keyword evidence="6" id="KW-1185">Reference proteome</keyword>
<dbReference type="GO" id="GO:0004792">
    <property type="term" value="F:thiosulfate-cyanide sulfurtransferase activity"/>
    <property type="evidence" value="ECO:0007669"/>
    <property type="project" value="TreeGrafter"/>
</dbReference>
<protein>
    <submittedName>
        <fullName evidence="7">Rhodanese domain-containing protein</fullName>
    </submittedName>
</protein>
<dbReference type="PANTHER" id="PTHR11364:SF7">
    <property type="entry name" value="THIOSULFATE SULFURTRANSFERASE MPST-1-RELATED"/>
    <property type="match status" value="1"/>
</dbReference>
<reference evidence="4 6" key="2">
    <citation type="submission" date="2018-11" db="EMBL/GenBank/DDBJ databases">
        <authorList>
            <consortium name="Pathogen Informatics"/>
        </authorList>
    </citation>
    <scope>NUCLEOTIDE SEQUENCE [LARGE SCALE GENOMIC DNA]</scope>
</reference>
<evidence type="ECO:0000256" key="1">
    <source>
        <dbReference type="ARBA" id="ARBA00022679"/>
    </source>
</evidence>
<evidence type="ECO:0000313" key="4">
    <source>
        <dbReference type="EMBL" id="VDN56129.1"/>
    </source>
</evidence>
<dbReference type="Proteomes" id="UP000038040">
    <property type="component" value="Unplaced"/>
</dbReference>
<keyword evidence="1" id="KW-0808">Transferase</keyword>
<dbReference type="PROSITE" id="PS50206">
    <property type="entry name" value="RHODANESE_3"/>
    <property type="match status" value="2"/>
</dbReference>
<organism evidence="5 7">
    <name type="scientific">Dracunculus medinensis</name>
    <name type="common">Guinea worm</name>
    <dbReference type="NCBI Taxonomy" id="318479"/>
    <lineage>
        <taxon>Eukaryota</taxon>
        <taxon>Metazoa</taxon>
        <taxon>Ecdysozoa</taxon>
        <taxon>Nematoda</taxon>
        <taxon>Chromadorea</taxon>
        <taxon>Rhabditida</taxon>
        <taxon>Spirurina</taxon>
        <taxon>Dracunculoidea</taxon>
        <taxon>Dracunculidae</taxon>
        <taxon>Dracunculus</taxon>
    </lineage>
</organism>
<evidence type="ECO:0000256" key="2">
    <source>
        <dbReference type="ARBA" id="ARBA00022737"/>
    </source>
</evidence>